<evidence type="ECO:0000313" key="2">
    <source>
        <dbReference type="EMBL" id="GAA2023444.1"/>
    </source>
</evidence>
<accession>A0ABN2TX81</accession>
<dbReference type="EMBL" id="BAAANB010000002">
    <property type="protein sequence ID" value="GAA2023444.1"/>
    <property type="molecule type" value="Genomic_DNA"/>
</dbReference>
<gene>
    <name evidence="2" type="ORF">GCM10009740_10930</name>
</gene>
<evidence type="ECO:0008006" key="4">
    <source>
        <dbReference type="Google" id="ProtNLM"/>
    </source>
</evidence>
<proteinExistence type="predicted"/>
<organism evidence="2 3">
    <name type="scientific">Terrabacter terrae</name>
    <dbReference type="NCBI Taxonomy" id="318434"/>
    <lineage>
        <taxon>Bacteria</taxon>
        <taxon>Bacillati</taxon>
        <taxon>Actinomycetota</taxon>
        <taxon>Actinomycetes</taxon>
        <taxon>Micrococcales</taxon>
        <taxon>Intrasporangiaceae</taxon>
        <taxon>Terrabacter</taxon>
    </lineage>
</organism>
<evidence type="ECO:0000256" key="1">
    <source>
        <dbReference type="SAM" id="MobiDB-lite"/>
    </source>
</evidence>
<evidence type="ECO:0000313" key="3">
    <source>
        <dbReference type="Proteomes" id="UP001501285"/>
    </source>
</evidence>
<reference evidence="2 3" key="1">
    <citation type="journal article" date="2019" name="Int. J. Syst. Evol. Microbiol.">
        <title>The Global Catalogue of Microorganisms (GCM) 10K type strain sequencing project: providing services to taxonomists for standard genome sequencing and annotation.</title>
        <authorList>
            <consortium name="The Broad Institute Genomics Platform"/>
            <consortium name="The Broad Institute Genome Sequencing Center for Infectious Disease"/>
            <person name="Wu L."/>
            <person name="Ma J."/>
        </authorList>
    </citation>
    <scope>NUCLEOTIDE SEQUENCE [LARGE SCALE GENOMIC DNA]</scope>
    <source>
        <strain evidence="2 3">JCM 14283</strain>
    </source>
</reference>
<comment type="caution">
    <text evidence="2">The sequence shown here is derived from an EMBL/GenBank/DDBJ whole genome shotgun (WGS) entry which is preliminary data.</text>
</comment>
<dbReference type="RefSeq" id="WP_343988797.1">
    <property type="nucleotide sequence ID" value="NZ_BAAANB010000002.1"/>
</dbReference>
<keyword evidence="3" id="KW-1185">Reference proteome</keyword>
<name>A0ABN2TX81_9MICO</name>
<sequence>MRSTRPDPRDNAKDRPTLRLEPAAATALAAQLAREYSSPQERDLNADATHALSARLGWDPATHTIGERGTRTVRATLAHLQHLLWRMTALRQQQARQARQDPQTAHLTETDLTQILALLLTAPDDDPLLQALQEEADATSPAHVGGGGRVTRARWAAAIQAAGADPHTRAAGARVRDLLLRDPRLRAH</sequence>
<protein>
    <recommendedName>
        <fullName evidence="4">DUF222 domain-containing protein</fullName>
    </recommendedName>
</protein>
<feature type="region of interest" description="Disordered" evidence="1">
    <location>
        <begin position="1"/>
        <end position="22"/>
    </location>
</feature>
<feature type="compositionally biased region" description="Basic and acidic residues" evidence="1">
    <location>
        <begin position="1"/>
        <end position="18"/>
    </location>
</feature>
<dbReference type="Proteomes" id="UP001501285">
    <property type="component" value="Unassembled WGS sequence"/>
</dbReference>